<dbReference type="Proteomes" id="UP001303046">
    <property type="component" value="Unassembled WGS sequence"/>
</dbReference>
<evidence type="ECO:0000313" key="2">
    <source>
        <dbReference type="Proteomes" id="UP001303046"/>
    </source>
</evidence>
<evidence type="ECO:0000313" key="1">
    <source>
        <dbReference type="EMBL" id="KAK6743047.1"/>
    </source>
</evidence>
<accession>A0ABR1CXL2</accession>
<protein>
    <submittedName>
        <fullName evidence="1">Uncharacterized protein</fullName>
    </submittedName>
</protein>
<sequence length="91" mass="10015">MRRSTFTAWHQGELSPGLAPTSGGKHVEFCDRGGWPFCTQSAKSDLQQCRLTVTQFAGRMDSLTSFPLTNLLEDLKSGTKTASLENRCGYV</sequence>
<proteinExistence type="predicted"/>
<organism evidence="1 2">
    <name type="scientific">Necator americanus</name>
    <name type="common">Human hookworm</name>
    <dbReference type="NCBI Taxonomy" id="51031"/>
    <lineage>
        <taxon>Eukaryota</taxon>
        <taxon>Metazoa</taxon>
        <taxon>Ecdysozoa</taxon>
        <taxon>Nematoda</taxon>
        <taxon>Chromadorea</taxon>
        <taxon>Rhabditida</taxon>
        <taxon>Rhabditina</taxon>
        <taxon>Rhabditomorpha</taxon>
        <taxon>Strongyloidea</taxon>
        <taxon>Ancylostomatidae</taxon>
        <taxon>Bunostominae</taxon>
        <taxon>Necator</taxon>
    </lineage>
</organism>
<gene>
    <name evidence="1" type="primary">Necator_chrIII.g11124</name>
    <name evidence="1" type="ORF">RB195_010359</name>
</gene>
<dbReference type="EMBL" id="JAVFWL010000003">
    <property type="protein sequence ID" value="KAK6743047.1"/>
    <property type="molecule type" value="Genomic_DNA"/>
</dbReference>
<comment type="caution">
    <text evidence="1">The sequence shown here is derived from an EMBL/GenBank/DDBJ whole genome shotgun (WGS) entry which is preliminary data.</text>
</comment>
<keyword evidence="2" id="KW-1185">Reference proteome</keyword>
<name>A0ABR1CXL2_NECAM</name>
<reference evidence="1 2" key="1">
    <citation type="submission" date="2023-08" db="EMBL/GenBank/DDBJ databases">
        <title>A Necator americanus chromosomal reference genome.</title>
        <authorList>
            <person name="Ilik V."/>
            <person name="Petrzelkova K.J."/>
            <person name="Pardy F."/>
            <person name="Fuh T."/>
            <person name="Niatou-Singa F.S."/>
            <person name="Gouil Q."/>
            <person name="Baker L."/>
            <person name="Ritchie M.E."/>
            <person name="Jex A.R."/>
            <person name="Gazzola D."/>
            <person name="Li H."/>
            <person name="Toshio Fujiwara R."/>
            <person name="Zhan B."/>
            <person name="Aroian R.V."/>
            <person name="Pafco B."/>
            <person name="Schwarz E.M."/>
        </authorList>
    </citation>
    <scope>NUCLEOTIDE SEQUENCE [LARGE SCALE GENOMIC DNA]</scope>
    <source>
        <strain evidence="1 2">Aroian</strain>
        <tissue evidence="1">Whole animal</tissue>
    </source>
</reference>